<dbReference type="AlphaFoldDB" id="A0A8T0XPD6"/>
<dbReference type="EMBL" id="CM029037">
    <property type="protein sequence ID" value="KAG2659074.1"/>
    <property type="molecule type" value="Genomic_DNA"/>
</dbReference>
<evidence type="ECO:0000313" key="2">
    <source>
        <dbReference type="Proteomes" id="UP000823388"/>
    </source>
</evidence>
<name>A0A8T0XPD6_PANVG</name>
<evidence type="ECO:0000313" key="1">
    <source>
        <dbReference type="EMBL" id="KAG2659074.1"/>
    </source>
</evidence>
<organism evidence="1 2">
    <name type="scientific">Panicum virgatum</name>
    <name type="common">Blackwell switchgrass</name>
    <dbReference type="NCBI Taxonomy" id="38727"/>
    <lineage>
        <taxon>Eukaryota</taxon>
        <taxon>Viridiplantae</taxon>
        <taxon>Streptophyta</taxon>
        <taxon>Embryophyta</taxon>
        <taxon>Tracheophyta</taxon>
        <taxon>Spermatophyta</taxon>
        <taxon>Magnoliopsida</taxon>
        <taxon>Liliopsida</taxon>
        <taxon>Poales</taxon>
        <taxon>Poaceae</taxon>
        <taxon>PACMAD clade</taxon>
        <taxon>Panicoideae</taxon>
        <taxon>Panicodae</taxon>
        <taxon>Paniceae</taxon>
        <taxon>Panicinae</taxon>
        <taxon>Panicum</taxon>
        <taxon>Panicum sect. Hiantes</taxon>
    </lineage>
</organism>
<proteinExistence type="predicted"/>
<comment type="caution">
    <text evidence="1">The sequence shown here is derived from an EMBL/GenBank/DDBJ whole genome shotgun (WGS) entry which is preliminary data.</text>
</comment>
<keyword evidence="2" id="KW-1185">Reference proteome</keyword>
<gene>
    <name evidence="1" type="ORF">PVAP13_1KG337610</name>
</gene>
<reference evidence="1 2" key="1">
    <citation type="submission" date="2020-05" db="EMBL/GenBank/DDBJ databases">
        <title>WGS assembly of Panicum virgatum.</title>
        <authorList>
            <person name="Lovell J.T."/>
            <person name="Jenkins J."/>
            <person name="Shu S."/>
            <person name="Juenger T.E."/>
            <person name="Schmutz J."/>
        </authorList>
    </citation>
    <scope>NUCLEOTIDE SEQUENCE [LARGE SCALE GENOMIC DNA]</scope>
    <source>
        <strain evidence="2">cv. AP13</strain>
    </source>
</reference>
<dbReference type="Proteomes" id="UP000823388">
    <property type="component" value="Chromosome 1K"/>
</dbReference>
<sequence length="212" mass="24325">MFSSCKLSEVWEGGPLFGFTGRFIGMNLVPSMEKSFFVPVRLIHERLQHFATSRQRTLFLARVNELKPERFEGRLTDIPNSHPGVHAVAPNKDCNRHLEALGYPRPFDSGLILVNTFEEPFGDVYRHGVWKPFGIFNSVKVFARRYVEVLSPLLHLMEIKDFFACSGTFIDWHDKFQDNECQTILTSACLIRNPDYPYDGGSKIIDGLRIQV</sequence>
<protein>
    <submittedName>
        <fullName evidence="1">Uncharacterized protein</fullName>
    </submittedName>
</protein>
<accession>A0A8T0XPD6</accession>
<dbReference type="PANTHER" id="PTHR18868">
    <property type="entry name" value="OS07G0665300 PROTEIN-RELATED"/>
    <property type="match status" value="1"/>
</dbReference>